<proteinExistence type="predicted"/>
<protein>
    <submittedName>
        <fullName evidence="1">Uncharacterized protein</fullName>
    </submittedName>
</protein>
<dbReference type="AlphaFoldDB" id="A0A8H6NGQ3"/>
<organism evidence="1 2">
    <name type="scientific">Colletotrichum plurivorum</name>
    <dbReference type="NCBI Taxonomy" id="2175906"/>
    <lineage>
        <taxon>Eukaryota</taxon>
        <taxon>Fungi</taxon>
        <taxon>Dikarya</taxon>
        <taxon>Ascomycota</taxon>
        <taxon>Pezizomycotina</taxon>
        <taxon>Sordariomycetes</taxon>
        <taxon>Hypocreomycetidae</taxon>
        <taxon>Glomerellales</taxon>
        <taxon>Glomerellaceae</taxon>
        <taxon>Colletotrichum</taxon>
        <taxon>Colletotrichum orchidearum species complex</taxon>
    </lineage>
</organism>
<comment type="caution">
    <text evidence="1">The sequence shown here is derived from an EMBL/GenBank/DDBJ whole genome shotgun (WGS) entry which is preliminary data.</text>
</comment>
<name>A0A8H6NGQ3_9PEZI</name>
<accession>A0A8H6NGQ3</accession>
<evidence type="ECO:0000313" key="2">
    <source>
        <dbReference type="Proteomes" id="UP000654918"/>
    </source>
</evidence>
<dbReference type="EMBL" id="WIGO01000075">
    <property type="protein sequence ID" value="KAF6831965.1"/>
    <property type="molecule type" value="Genomic_DNA"/>
</dbReference>
<reference evidence="1" key="1">
    <citation type="journal article" date="2020" name="Phytopathology">
        <title>Genome Sequence Resources of Colletotrichum truncatum, C. plurivorum, C. musicola, and C. sojae: Four Species Pathogenic to Soybean (Glycine max).</title>
        <authorList>
            <person name="Rogerio F."/>
            <person name="Boufleur T.R."/>
            <person name="Ciampi-Guillardi M."/>
            <person name="Sukno S.A."/>
            <person name="Thon M.R."/>
            <person name="Massola Junior N.S."/>
            <person name="Baroncelli R."/>
        </authorList>
    </citation>
    <scope>NUCLEOTIDE SEQUENCE</scope>
    <source>
        <strain evidence="1">LFN00145</strain>
    </source>
</reference>
<evidence type="ECO:0000313" key="1">
    <source>
        <dbReference type="EMBL" id="KAF6831965.1"/>
    </source>
</evidence>
<keyword evidence="2" id="KW-1185">Reference proteome</keyword>
<dbReference type="Proteomes" id="UP000654918">
    <property type="component" value="Unassembled WGS sequence"/>
</dbReference>
<gene>
    <name evidence="1" type="ORF">CPLU01_06482</name>
</gene>
<sequence length="170" mass="19001">MDHARCAALYNYLVDYCLAADGATPATTSPSTYLTTHSHPDVRGGVSGDGLIYHQRRHLAVFLVHPDDTEHAYHVDDHHDSWKPLETILSNWIALIRLGKVVASARDEPHPSPYDGAVKVGNWEWWADDDGQMAECVTAGNQLCEAIEARPLYPRTHRYILQSRSRGGRS</sequence>